<dbReference type="SUPFAM" id="SSF56281">
    <property type="entry name" value="Metallo-hydrolase/oxidoreductase"/>
    <property type="match status" value="1"/>
</dbReference>
<dbReference type="PANTHER" id="PTHR43717">
    <property type="entry name" value="ANAEROBIC NITRIC OXIDE REDUCTASE FLAVORUBREDOXIN"/>
    <property type="match status" value="1"/>
</dbReference>
<keyword evidence="4" id="KW-1185">Reference proteome</keyword>
<accession>A0A1R3T739</accession>
<dbReference type="Pfam" id="PF00258">
    <property type="entry name" value="Flavodoxin_1"/>
    <property type="match status" value="1"/>
</dbReference>
<dbReference type="GO" id="GO:0046872">
    <property type="term" value="F:metal ion binding"/>
    <property type="evidence" value="ECO:0007669"/>
    <property type="project" value="InterPro"/>
</dbReference>
<dbReference type="Proteomes" id="UP000187464">
    <property type="component" value="Chromosome I"/>
</dbReference>
<dbReference type="GO" id="GO:0016491">
    <property type="term" value="F:oxidoreductase activity"/>
    <property type="evidence" value="ECO:0007669"/>
    <property type="project" value="InterPro"/>
</dbReference>
<reference evidence="4" key="1">
    <citation type="submission" date="2016-08" db="EMBL/GenBank/DDBJ databases">
        <authorList>
            <person name="Wibberg D."/>
        </authorList>
    </citation>
    <scope>NUCLEOTIDE SEQUENCE [LARGE SCALE GENOMIC DNA]</scope>
</reference>
<dbReference type="CDD" id="cd07709">
    <property type="entry name" value="flavodiiron_proteins_MBL-fold"/>
    <property type="match status" value="1"/>
</dbReference>
<dbReference type="EMBL" id="LT605205">
    <property type="protein sequence ID" value="SCD21098.1"/>
    <property type="molecule type" value="Genomic_DNA"/>
</dbReference>
<dbReference type="Pfam" id="PF19583">
    <property type="entry name" value="ODP"/>
    <property type="match status" value="1"/>
</dbReference>
<dbReference type="AlphaFoldDB" id="A0A1R3T739"/>
<dbReference type="GO" id="GO:0009055">
    <property type="term" value="F:electron transfer activity"/>
    <property type="evidence" value="ECO:0007669"/>
    <property type="project" value="InterPro"/>
</dbReference>
<name>A0A1R3T739_9BACT</name>
<evidence type="ECO:0000259" key="2">
    <source>
        <dbReference type="PROSITE" id="PS50902"/>
    </source>
</evidence>
<dbReference type="SMART" id="SM00849">
    <property type="entry name" value="Lactamase_B"/>
    <property type="match status" value="1"/>
</dbReference>
<dbReference type="SUPFAM" id="SSF52218">
    <property type="entry name" value="Flavoproteins"/>
    <property type="match status" value="1"/>
</dbReference>
<feature type="domain" description="Flavodoxin-like" evidence="2">
    <location>
        <begin position="254"/>
        <end position="393"/>
    </location>
</feature>
<dbReference type="PANTHER" id="PTHR43717:SF1">
    <property type="entry name" value="ANAEROBIC NITRIC OXIDE REDUCTASE FLAVORUBREDOXIN"/>
    <property type="match status" value="1"/>
</dbReference>
<dbReference type="RefSeq" id="WP_076930974.1">
    <property type="nucleotide sequence ID" value="NZ_LT605205.1"/>
</dbReference>
<dbReference type="InterPro" id="IPR045761">
    <property type="entry name" value="ODP_dom"/>
</dbReference>
<dbReference type="Gene3D" id="3.40.50.360">
    <property type="match status" value="1"/>
</dbReference>
<dbReference type="InterPro" id="IPR001279">
    <property type="entry name" value="Metallo-B-lactamas"/>
</dbReference>
<dbReference type="InterPro" id="IPR008254">
    <property type="entry name" value="Flavodoxin/NO_synth"/>
</dbReference>
<dbReference type="STRING" id="1642647.PSM36_2293"/>
<dbReference type="KEGG" id="psac:PSM36_2293"/>
<protein>
    <submittedName>
        <fullName evidence="3">Flavorubredoxin</fullName>
    </submittedName>
</protein>
<comment type="similarity">
    <text evidence="1">In the N-terminal section; belongs to the zinc metallo-hydrolase group 3 family.</text>
</comment>
<dbReference type="InterPro" id="IPR016440">
    <property type="entry name" value="Rubredoxin-O_OxRdtase"/>
</dbReference>
<dbReference type="PIRSF" id="PIRSF005243">
    <property type="entry name" value="ROO"/>
    <property type="match status" value="1"/>
</dbReference>
<evidence type="ECO:0000313" key="3">
    <source>
        <dbReference type="EMBL" id="SCD21098.1"/>
    </source>
</evidence>
<sequence length="406" mass="45777">MYKPIEVTEDIFYVGVNDRTKHLFESLWPLPQGVSYNSYIVRDEKTTLIDTVDICYSDLFMRKIRSVLGDNPIDYLVVNHMEPDHSGSIEFLVSRYPNIQIVGNKRTLEMLKGFYGIVDNVVEVKDLDEMSLGKRTLQFYMTPMVHWPETMMTYVRETRTLFSADAFGTFGTLDGGVLDRQLCPERYRDEMIRYYSNIVGKFGSPVQTALKKLANVGIDAICSTHGPVWTIPENITGVIALYDRLSRYDAEEGLVIAYGSMYGHTEELAEIIAGEAAENGVKSIVMHNVSKSYESDILRDAFKYKGLIIGSPTYNNKLYPAVDSLVSALQNRGLKNRFFGYFGGFTWADATARQFEAFAGAMEFETVAEPVIMKQAMLADVVEKARNLGRTMAQKLTSGTEVVQQV</sequence>
<evidence type="ECO:0000256" key="1">
    <source>
        <dbReference type="ARBA" id="ARBA00007121"/>
    </source>
</evidence>
<evidence type="ECO:0000313" key="4">
    <source>
        <dbReference type="Proteomes" id="UP000187464"/>
    </source>
</evidence>
<dbReference type="InterPro" id="IPR036866">
    <property type="entry name" value="RibonucZ/Hydroxyglut_hydro"/>
</dbReference>
<dbReference type="InterPro" id="IPR029039">
    <property type="entry name" value="Flavoprotein-like_sf"/>
</dbReference>
<dbReference type="PROSITE" id="PS50902">
    <property type="entry name" value="FLAVODOXIN_LIKE"/>
    <property type="match status" value="1"/>
</dbReference>
<dbReference type="GO" id="GO:0010181">
    <property type="term" value="F:FMN binding"/>
    <property type="evidence" value="ECO:0007669"/>
    <property type="project" value="InterPro"/>
</dbReference>
<organism evidence="3 4">
    <name type="scientific">Proteiniphilum saccharofermentans</name>
    <dbReference type="NCBI Taxonomy" id="1642647"/>
    <lineage>
        <taxon>Bacteria</taxon>
        <taxon>Pseudomonadati</taxon>
        <taxon>Bacteroidota</taxon>
        <taxon>Bacteroidia</taxon>
        <taxon>Bacteroidales</taxon>
        <taxon>Dysgonomonadaceae</taxon>
        <taxon>Proteiniphilum</taxon>
    </lineage>
</organism>
<proteinExistence type="inferred from homology"/>
<dbReference type="Gene3D" id="3.60.15.10">
    <property type="entry name" value="Ribonuclease Z/Hydroxyacylglutathione hydrolase-like"/>
    <property type="match status" value="1"/>
</dbReference>
<gene>
    <name evidence="3" type="ORF">PSM36_2293</name>
</gene>